<dbReference type="PANTHER" id="PTHR43179:SF7">
    <property type="entry name" value="RHAMNOSYLTRANSFERASE WBBL"/>
    <property type="match status" value="1"/>
</dbReference>
<feature type="domain" description="Glycosyltransferase 2-like" evidence="2">
    <location>
        <begin position="7"/>
        <end position="116"/>
    </location>
</feature>
<accession>A0ABS0TEX0</accession>
<evidence type="ECO:0000259" key="2">
    <source>
        <dbReference type="Pfam" id="PF00535"/>
    </source>
</evidence>
<dbReference type="Pfam" id="PF00535">
    <property type="entry name" value="Glycos_transf_2"/>
    <property type="match status" value="1"/>
</dbReference>
<dbReference type="Proteomes" id="UP000635665">
    <property type="component" value="Unassembled WGS sequence"/>
</dbReference>
<dbReference type="Gene3D" id="3.90.550.10">
    <property type="entry name" value="Spore Coat Polysaccharide Biosynthesis Protein SpsA, Chain A"/>
    <property type="match status" value="1"/>
</dbReference>
<evidence type="ECO:0000259" key="3">
    <source>
        <dbReference type="Pfam" id="PF02709"/>
    </source>
</evidence>
<dbReference type="EMBL" id="JAEHNY010000001">
    <property type="protein sequence ID" value="MBI6118548.1"/>
    <property type="molecule type" value="Genomic_DNA"/>
</dbReference>
<dbReference type="InterPro" id="IPR029044">
    <property type="entry name" value="Nucleotide-diphossugar_trans"/>
</dbReference>
<protein>
    <submittedName>
        <fullName evidence="4">Glycosyltransferase family 2 protein</fullName>
    </submittedName>
</protein>
<comment type="caution">
    <text evidence="4">The sequence shown here is derived from an EMBL/GenBank/DDBJ whole genome shotgun (WGS) entry which is preliminary data.</text>
</comment>
<sequence length="287" mass="33151">MESIKGSEIIIIDNNSTDGTVNFIESNYPYIYLEKQKENLGFGKANNIGISKALELGAEAVFLMNQDVYLNESVIENLFVALKNNPSYGIISPIHLNAKGNELDRDFARYCLANRKIYADSLLNNKKESLYEMPFVNAAAWLVSKECFCKIGGFDPNFFHYGEDENFCQRVAYHGLKIGIHNQNFICHDTPDIKSRPKKLFSSKYYLAYKKFIFVKFANINKAFDVYAFEKEKKNIAKKIIKSFVGLKLKYSLGYFKQLKLLYSLKKEIKKSRELNKKEGKHYISCY</sequence>
<feature type="domain" description="Galactosyltransferase C-terminal" evidence="3">
    <location>
        <begin position="142"/>
        <end position="182"/>
    </location>
</feature>
<name>A0ABS0TEX0_9FLAO</name>
<evidence type="ECO:0000313" key="4">
    <source>
        <dbReference type="EMBL" id="MBI6118548.1"/>
    </source>
</evidence>
<proteinExistence type="predicted"/>
<organism evidence="4 5">
    <name type="scientific">Salegentibacter maritimus</name>
    <dbReference type="NCBI Taxonomy" id="2794347"/>
    <lineage>
        <taxon>Bacteria</taxon>
        <taxon>Pseudomonadati</taxon>
        <taxon>Bacteroidota</taxon>
        <taxon>Flavobacteriia</taxon>
        <taxon>Flavobacteriales</taxon>
        <taxon>Flavobacteriaceae</taxon>
        <taxon>Salegentibacter</taxon>
    </lineage>
</organism>
<reference evidence="4 5" key="1">
    <citation type="submission" date="2020-12" db="EMBL/GenBank/DDBJ databases">
        <title>Salegentibacter orientalis sp. nov., isolated from costal sediment.</title>
        <authorList>
            <person name="Lian F.-B."/>
        </authorList>
    </citation>
    <scope>NUCLEOTIDE SEQUENCE [LARGE SCALE GENOMIC DNA]</scope>
    <source>
        <strain evidence="4 5">F60176</strain>
    </source>
</reference>
<keyword evidence="1" id="KW-0808">Transferase</keyword>
<evidence type="ECO:0000256" key="1">
    <source>
        <dbReference type="ARBA" id="ARBA00022679"/>
    </source>
</evidence>
<keyword evidence="5" id="KW-1185">Reference proteome</keyword>
<dbReference type="Pfam" id="PF02709">
    <property type="entry name" value="Glyco_transf_7C"/>
    <property type="match status" value="1"/>
</dbReference>
<dbReference type="InterPro" id="IPR027791">
    <property type="entry name" value="Galactosyl_T_C"/>
</dbReference>
<evidence type="ECO:0000313" key="5">
    <source>
        <dbReference type="Proteomes" id="UP000635665"/>
    </source>
</evidence>
<dbReference type="PANTHER" id="PTHR43179">
    <property type="entry name" value="RHAMNOSYLTRANSFERASE WBBL"/>
    <property type="match status" value="1"/>
</dbReference>
<dbReference type="SUPFAM" id="SSF53448">
    <property type="entry name" value="Nucleotide-diphospho-sugar transferases"/>
    <property type="match status" value="1"/>
</dbReference>
<dbReference type="InterPro" id="IPR001173">
    <property type="entry name" value="Glyco_trans_2-like"/>
</dbReference>
<gene>
    <name evidence="4" type="ORF">I6U50_00775</name>
</gene>